<accession>A0A432D010</accession>
<evidence type="ECO:0000313" key="5">
    <source>
        <dbReference type="Proteomes" id="UP000268973"/>
    </source>
</evidence>
<name>A0A432D010_9VIBR</name>
<dbReference type="EMBL" id="RXZH01000001">
    <property type="protein sequence ID" value="RTZ17247.1"/>
    <property type="molecule type" value="Genomic_DNA"/>
</dbReference>
<dbReference type="InterPro" id="IPR001638">
    <property type="entry name" value="Solute-binding_3/MltF_N"/>
</dbReference>
<proteinExistence type="inferred from homology"/>
<protein>
    <submittedName>
        <fullName evidence="4">Transporter substrate-binding domain-containing protein</fullName>
    </submittedName>
</protein>
<dbReference type="OrthoDB" id="7340028at2"/>
<keyword evidence="2" id="KW-0732">Signal</keyword>
<dbReference type="AlphaFoldDB" id="A0A432D010"/>
<reference evidence="4 5" key="1">
    <citation type="submission" date="2018-12" db="EMBL/GenBank/DDBJ databases">
        <title>Vibrio sp. isolated from China Sea.</title>
        <authorList>
            <person name="Li Y."/>
        </authorList>
    </citation>
    <scope>NUCLEOTIDE SEQUENCE [LARGE SCALE GENOMIC DNA]</scope>
    <source>
        <strain evidence="4 5">BEI207</strain>
    </source>
</reference>
<evidence type="ECO:0000256" key="1">
    <source>
        <dbReference type="ARBA" id="ARBA00010333"/>
    </source>
</evidence>
<dbReference type="PANTHER" id="PTHR35936:SF25">
    <property type="entry name" value="ABC TRANSPORTER SUBSTRATE-BINDING PROTEIN"/>
    <property type="match status" value="1"/>
</dbReference>
<dbReference type="SUPFAM" id="SSF53850">
    <property type="entry name" value="Periplasmic binding protein-like II"/>
    <property type="match status" value="1"/>
</dbReference>
<evidence type="ECO:0000256" key="2">
    <source>
        <dbReference type="ARBA" id="ARBA00022729"/>
    </source>
</evidence>
<dbReference type="PANTHER" id="PTHR35936">
    <property type="entry name" value="MEMBRANE-BOUND LYTIC MUREIN TRANSGLYCOSYLASE F"/>
    <property type="match status" value="1"/>
</dbReference>
<organism evidence="4 5">
    <name type="scientific">Vibrio aquaticus</name>
    <dbReference type="NCBI Taxonomy" id="2496559"/>
    <lineage>
        <taxon>Bacteria</taxon>
        <taxon>Pseudomonadati</taxon>
        <taxon>Pseudomonadota</taxon>
        <taxon>Gammaproteobacteria</taxon>
        <taxon>Vibrionales</taxon>
        <taxon>Vibrionaceae</taxon>
        <taxon>Vibrio</taxon>
    </lineage>
</organism>
<evidence type="ECO:0000313" key="4">
    <source>
        <dbReference type="EMBL" id="RTZ17247.1"/>
    </source>
</evidence>
<feature type="domain" description="Solute-binding protein family 3/N-terminal" evidence="3">
    <location>
        <begin position="36"/>
        <end position="270"/>
    </location>
</feature>
<comment type="similarity">
    <text evidence="1">Belongs to the bacterial solute-binding protein 3 family.</text>
</comment>
<dbReference type="Proteomes" id="UP000268973">
    <property type="component" value="Unassembled WGS sequence"/>
</dbReference>
<sequence length="274" mass="31163">MNKNKILLGHNGLKWILLTTAFTSGVSYGSTLTPVTIYGDDSYAPYSYNSFGQAKGIYVDILKMVFEKMPDYNVTIKLVPWKRGLKMLEVGQAFALFPPYYYDDKRFYISPYSKPILKEEVTVYCNKAIAHNSNSNWPSDYLGLTVGINESFSLGGREFWIAARRGDITVKEAKGNQANIINLYNKQTACYMNDRLSILWEIKQLTQTGMISPDWEVTSGPVISGEYGYLGFTNVGIENFPYKKAFITQFNQQLEQVKQSGKIEAIIKRYSIEK</sequence>
<evidence type="ECO:0000259" key="3">
    <source>
        <dbReference type="Pfam" id="PF00497"/>
    </source>
</evidence>
<gene>
    <name evidence="4" type="ORF">EJ063_00235</name>
</gene>
<dbReference type="Gene3D" id="3.40.190.10">
    <property type="entry name" value="Periplasmic binding protein-like II"/>
    <property type="match status" value="2"/>
</dbReference>
<comment type="caution">
    <text evidence="4">The sequence shown here is derived from an EMBL/GenBank/DDBJ whole genome shotgun (WGS) entry which is preliminary data.</text>
</comment>
<keyword evidence="5" id="KW-1185">Reference proteome</keyword>
<dbReference type="Pfam" id="PF00497">
    <property type="entry name" value="SBP_bac_3"/>
    <property type="match status" value="1"/>
</dbReference>